<gene>
    <name evidence="2" type="ORF">OMM_03868</name>
</gene>
<organism evidence="2 3">
    <name type="scientific">Candidatus Magnetoglobus multicellularis str. Araruama</name>
    <dbReference type="NCBI Taxonomy" id="890399"/>
    <lineage>
        <taxon>Bacteria</taxon>
        <taxon>Pseudomonadati</taxon>
        <taxon>Thermodesulfobacteriota</taxon>
        <taxon>Desulfobacteria</taxon>
        <taxon>Desulfobacterales</taxon>
        <taxon>Desulfobacteraceae</taxon>
        <taxon>Candidatus Magnetoglobus</taxon>
    </lineage>
</organism>
<protein>
    <submittedName>
        <fullName evidence="2">Type 11 methyltransferase</fullName>
    </submittedName>
</protein>
<dbReference type="Pfam" id="PF13847">
    <property type="entry name" value="Methyltransf_31"/>
    <property type="match status" value="1"/>
</dbReference>
<proteinExistence type="predicted"/>
<dbReference type="InterPro" id="IPR029063">
    <property type="entry name" value="SAM-dependent_MTases_sf"/>
</dbReference>
<evidence type="ECO:0000313" key="2">
    <source>
        <dbReference type="EMBL" id="ETR69555.1"/>
    </source>
</evidence>
<dbReference type="GO" id="GO:0032259">
    <property type="term" value="P:methylation"/>
    <property type="evidence" value="ECO:0007669"/>
    <property type="project" value="UniProtKB-KW"/>
</dbReference>
<sequence length="201" mass="22782">MKLFDQIRIWSRAFGRGIFPHQMAWVLDLPGRWIIMSANTVAERLPVKPNARILEIGPGSGYYSVQVAKRIPNGHLTLLDIQYEMLEKSANKLKAAGITNFSTKQSDGKSLPFADGSFDLIFMVTVFGEIEERESFLFEASRVLKANGVLSITEHHPDPDFEHANVIAECLYKHGFVPTQQLGWRWAYTLNASKHCDIEEM</sequence>
<dbReference type="InterPro" id="IPR025714">
    <property type="entry name" value="Methyltranfer_dom"/>
</dbReference>
<evidence type="ECO:0000259" key="1">
    <source>
        <dbReference type="Pfam" id="PF13847"/>
    </source>
</evidence>
<dbReference type="PANTHER" id="PTHR42912:SF93">
    <property type="entry name" value="N6-ADENOSINE-METHYLTRANSFERASE TMT1A"/>
    <property type="match status" value="1"/>
</dbReference>
<name>A0A1V1P4A3_9BACT</name>
<dbReference type="SUPFAM" id="SSF53335">
    <property type="entry name" value="S-adenosyl-L-methionine-dependent methyltransferases"/>
    <property type="match status" value="1"/>
</dbReference>
<dbReference type="InterPro" id="IPR050508">
    <property type="entry name" value="Methyltransf_Superfamily"/>
</dbReference>
<keyword evidence="2" id="KW-0808">Transferase</keyword>
<evidence type="ECO:0000313" key="3">
    <source>
        <dbReference type="Proteomes" id="UP000189670"/>
    </source>
</evidence>
<dbReference type="Proteomes" id="UP000189670">
    <property type="component" value="Unassembled WGS sequence"/>
</dbReference>
<dbReference type="AlphaFoldDB" id="A0A1V1P4A3"/>
<dbReference type="CDD" id="cd02440">
    <property type="entry name" value="AdoMet_MTases"/>
    <property type="match status" value="1"/>
</dbReference>
<reference evidence="3" key="1">
    <citation type="submission" date="2012-11" db="EMBL/GenBank/DDBJ databases">
        <authorList>
            <person name="Lucero-Rivera Y.E."/>
            <person name="Tovar-Ramirez D."/>
        </authorList>
    </citation>
    <scope>NUCLEOTIDE SEQUENCE [LARGE SCALE GENOMIC DNA]</scope>
    <source>
        <strain evidence="3">Araruama</strain>
    </source>
</reference>
<dbReference type="Gene3D" id="3.40.50.150">
    <property type="entry name" value="Vaccinia Virus protein VP39"/>
    <property type="match status" value="1"/>
</dbReference>
<dbReference type="GO" id="GO:0008168">
    <property type="term" value="F:methyltransferase activity"/>
    <property type="evidence" value="ECO:0007669"/>
    <property type="project" value="UniProtKB-KW"/>
</dbReference>
<dbReference type="EMBL" id="ATBP01000615">
    <property type="protein sequence ID" value="ETR69555.1"/>
    <property type="molecule type" value="Genomic_DNA"/>
</dbReference>
<keyword evidence="2" id="KW-0489">Methyltransferase</keyword>
<dbReference type="PANTHER" id="PTHR42912">
    <property type="entry name" value="METHYLTRANSFERASE"/>
    <property type="match status" value="1"/>
</dbReference>
<feature type="domain" description="Methyltransferase" evidence="1">
    <location>
        <begin position="48"/>
        <end position="181"/>
    </location>
</feature>
<comment type="caution">
    <text evidence="2">The sequence shown here is derived from an EMBL/GenBank/DDBJ whole genome shotgun (WGS) entry which is preliminary data.</text>
</comment>
<accession>A0A1V1P4A3</accession>